<protein>
    <submittedName>
        <fullName evidence="2">Autotransporter outer membrane beta-barrel domain-containing protein</fullName>
    </submittedName>
</protein>
<sequence length="1119" mass="117675">MALRHRKKTTQDIPSAATRPVRATRSVLTCAILSALGILPPATGFTAVPYPLPPAPASCVQAVACVINERQVAYDQSDIDQIMGLGQDTATGVFRPIYTTLVGLGLENAPSGQSFYLGNAAGGELHVTTGGAGANTRVRAYGMYVDTGSGANNNIAMQNDGKIIVYDTAQIASQGDHSAGMSVFTNDGGGHSIWMNNAGSIEASIDSRRGNAIAVIGLQVQAQSSGRATGVDTSMLYNGGTIDVSHTGGGQAWGIRQFSRREPLEGTVINAGIIRVSSSGQALVPFYFPGGVNAAMGIRSDTAGSEQSTLRSYNYGSIFVEATANSGAAHGMYSAVDSAEGRGVSFDLQNHGLLDVRSRGSDGYASGLTVGTGWGGDQPIMGQALNGEAGRMIVDAGESGIAYGIYALLDTPKKGAAVGIASVLNVSNKGIIDTRGQTAHQLFVTRMEAGDVSGTAYVSEWNLALNRAASADQRVFAVANGATLNLGDAQGIGSHLILRTGSEGDSGHSDIAVSELIAIKGGYAVGRIERVSSGGDQDGQRAGDYQATLEGYASYVNQHLYLDRAWQYNGWAESKGAVRCATIQCALYSSTHGLSLVNQGTLDITIAGETLAALYVNLRAQHGVENPAVRLDNAGEIAVNAGGDSGRAYGMYVRLQDADQQAIIHNTGTITVTGATAHALYVSGEQGNGGTVSSGSGGTARVATWSVALQDRSSGQQSLFAVAEGARLHFGDEVGNGSHLILRPGDSTQGYADNKRFNLSDMVYNYGNGAQVSGKIGSVSTPLPMLVAHYGYRDPAGSRTWDNQWVSLDVDAGKSDDSALGAGVIDSMENQVERIGHILLDGSHRMGNGENEVQMKVYYGHLQRRGVGAADTDSVGTVAYADYSLSPDATLGWHGGIEHAWLKAQSNTLRTRAVSAVMGVQGRYNLDEAAYLRSQISGILSHDQNHFSAFDGSRASASATNLGLYGALYAGYDYRVARHNTITPELGVATLWTYRPSLAVNYDRSADLNHAYATQYDQFWYASAGVRWRGQLDIGGIVYQPTLMGGVKHAIGGADINTTMTFNGQRFSATLPRDRTRGVVDVGISSALNARFDMGINYRGEYGNNMTDHIGYVNGTLRF</sequence>
<accession>A0ABY8SJ10</accession>
<dbReference type="Proteomes" id="UP001238370">
    <property type="component" value="Chromosome"/>
</dbReference>
<keyword evidence="3" id="KW-1185">Reference proteome</keyword>
<feature type="domain" description="Autotransporter" evidence="1">
    <location>
        <begin position="846"/>
        <end position="1119"/>
    </location>
</feature>
<dbReference type="EMBL" id="CP094302">
    <property type="protein sequence ID" value="WHP85525.1"/>
    <property type="molecule type" value="Genomic_DNA"/>
</dbReference>
<organism evidence="2 3">
    <name type="scientific">Edwardsiella anguillarum</name>
    <dbReference type="NCBI Taxonomy" id="1821960"/>
    <lineage>
        <taxon>Bacteria</taxon>
        <taxon>Pseudomonadati</taxon>
        <taxon>Pseudomonadota</taxon>
        <taxon>Gammaproteobacteria</taxon>
        <taxon>Enterobacterales</taxon>
        <taxon>Hafniaceae</taxon>
        <taxon>Edwardsiella</taxon>
    </lineage>
</organism>
<dbReference type="SUPFAM" id="SSF103515">
    <property type="entry name" value="Autotransporter"/>
    <property type="match status" value="1"/>
</dbReference>
<dbReference type="Pfam" id="PF03797">
    <property type="entry name" value="Autotransporter"/>
    <property type="match status" value="1"/>
</dbReference>
<dbReference type="InterPro" id="IPR005546">
    <property type="entry name" value="Autotransporte_beta"/>
</dbReference>
<dbReference type="Gene3D" id="2.40.128.130">
    <property type="entry name" value="Autotransporter beta-domain"/>
    <property type="match status" value="1"/>
</dbReference>
<name>A0ABY8SJ10_9GAMM</name>
<dbReference type="InterPro" id="IPR036709">
    <property type="entry name" value="Autotransporte_beta_dom_sf"/>
</dbReference>
<evidence type="ECO:0000313" key="3">
    <source>
        <dbReference type="Proteomes" id="UP001238370"/>
    </source>
</evidence>
<dbReference type="PROSITE" id="PS51208">
    <property type="entry name" value="AUTOTRANSPORTER"/>
    <property type="match status" value="1"/>
</dbReference>
<dbReference type="SMART" id="SM00869">
    <property type="entry name" value="Autotransporter"/>
    <property type="match status" value="1"/>
</dbReference>
<gene>
    <name evidence="2" type="ORF">MQ095_09045</name>
</gene>
<proteinExistence type="predicted"/>
<dbReference type="RefSeq" id="WP_081926440.1">
    <property type="nucleotide sequence ID" value="NZ_CP094302.2"/>
</dbReference>
<evidence type="ECO:0000259" key="1">
    <source>
        <dbReference type="PROSITE" id="PS51208"/>
    </source>
</evidence>
<reference evidence="2 3" key="1">
    <citation type="submission" date="2022-03" db="EMBL/GenBank/DDBJ databases">
        <title>Survey of Intraspecific Variation of Edwardsiella anguillarum Isolates from Non-Anguillid Fish Host Originating from Varied Geographic Locations.</title>
        <authorList>
            <person name="Armwood A.R."/>
            <person name="Woodyard E."/>
            <person name="Waldbieser G.C."/>
            <person name="Camus A.C."/>
            <person name="Divya D."/>
            <person name="Tekedar H."/>
            <person name="Soto E."/>
            <person name="Stein C."/>
            <person name="Ucko M."/>
            <person name="Ware C."/>
            <person name="Griffin M.J."/>
        </authorList>
    </citation>
    <scope>NUCLEOTIDE SEQUENCE [LARGE SCALE GENOMIC DNA]</scope>
    <source>
        <strain evidence="2 3">R18-35-2</strain>
    </source>
</reference>
<evidence type="ECO:0000313" key="2">
    <source>
        <dbReference type="EMBL" id="WHP85525.1"/>
    </source>
</evidence>